<evidence type="ECO:0000256" key="1">
    <source>
        <dbReference type="ARBA" id="ARBA00001798"/>
    </source>
</evidence>
<accession>A0AAD9PZ12</accession>
<dbReference type="Gene3D" id="3.30.40.10">
    <property type="entry name" value="Zinc/RING finger domain, C3HC4 (zinc finger)"/>
    <property type="match status" value="1"/>
</dbReference>
<evidence type="ECO:0000313" key="20">
    <source>
        <dbReference type="EMBL" id="KAK2551499.1"/>
    </source>
</evidence>
<evidence type="ECO:0000256" key="2">
    <source>
        <dbReference type="ARBA" id="ARBA00004141"/>
    </source>
</evidence>
<comment type="similarity">
    <text evidence="14">Belongs to the RBR family. RNF19 subfamily.</text>
</comment>
<dbReference type="FunFam" id="3.30.40.10:FF:000424">
    <property type="entry name" value="RBR-type E3 ubiquitin transferase"/>
    <property type="match status" value="1"/>
</dbReference>
<dbReference type="CDD" id="cd20355">
    <property type="entry name" value="Rcat_RBR_RNF19"/>
    <property type="match status" value="1"/>
</dbReference>
<evidence type="ECO:0000256" key="15">
    <source>
        <dbReference type="PROSITE-ProRule" id="PRU00175"/>
    </source>
</evidence>
<feature type="compositionally biased region" description="Basic and acidic residues" evidence="16">
    <location>
        <begin position="19"/>
        <end position="31"/>
    </location>
</feature>
<evidence type="ECO:0000256" key="7">
    <source>
        <dbReference type="ARBA" id="ARBA00022723"/>
    </source>
</evidence>
<comment type="caution">
    <text evidence="20">The sequence shown here is derived from an EMBL/GenBank/DDBJ whole genome shotgun (WGS) entry which is preliminary data.</text>
</comment>
<dbReference type="SUPFAM" id="SSF57850">
    <property type="entry name" value="RING/U-box"/>
    <property type="match status" value="3"/>
</dbReference>
<dbReference type="InterPro" id="IPR013083">
    <property type="entry name" value="Znf_RING/FYVE/PHD"/>
</dbReference>
<evidence type="ECO:0000256" key="13">
    <source>
        <dbReference type="ARBA" id="ARBA00023136"/>
    </source>
</evidence>
<proteinExistence type="inferred from homology"/>
<feature type="transmembrane region" description="Helical" evidence="17">
    <location>
        <begin position="349"/>
        <end position="377"/>
    </location>
</feature>
<evidence type="ECO:0000256" key="17">
    <source>
        <dbReference type="SAM" id="Phobius"/>
    </source>
</evidence>
<keyword evidence="13 17" id="KW-0472">Membrane</keyword>
<dbReference type="SMART" id="SM00184">
    <property type="entry name" value="RING"/>
    <property type="match status" value="1"/>
</dbReference>
<organism evidence="20 21">
    <name type="scientific">Acropora cervicornis</name>
    <name type="common">Staghorn coral</name>
    <dbReference type="NCBI Taxonomy" id="6130"/>
    <lineage>
        <taxon>Eukaryota</taxon>
        <taxon>Metazoa</taxon>
        <taxon>Cnidaria</taxon>
        <taxon>Anthozoa</taxon>
        <taxon>Hexacorallia</taxon>
        <taxon>Scleractinia</taxon>
        <taxon>Astrocoeniina</taxon>
        <taxon>Acroporidae</taxon>
        <taxon>Acropora</taxon>
    </lineage>
</organism>
<evidence type="ECO:0000256" key="16">
    <source>
        <dbReference type="SAM" id="MobiDB-lite"/>
    </source>
</evidence>
<keyword evidence="12 17" id="KW-1133">Transmembrane helix</keyword>
<gene>
    <name evidence="20" type="ORF">P5673_027689</name>
</gene>
<dbReference type="PANTHER" id="PTHR11685">
    <property type="entry name" value="RBR FAMILY RING FINGER AND IBR DOMAIN-CONTAINING"/>
    <property type="match status" value="1"/>
</dbReference>
<feature type="compositionally biased region" description="Low complexity" evidence="16">
    <location>
        <begin position="465"/>
        <end position="478"/>
    </location>
</feature>
<keyword evidence="9 15" id="KW-0863">Zinc-finger</keyword>
<comment type="catalytic activity">
    <reaction evidence="1">
        <text>[E2 ubiquitin-conjugating enzyme]-S-ubiquitinyl-L-cysteine + [acceptor protein]-L-lysine = [E2 ubiquitin-conjugating enzyme]-L-cysteine + [acceptor protein]-N(6)-ubiquitinyl-L-lysine.</text>
        <dbReference type="EC" id="2.3.2.31"/>
    </reaction>
</comment>
<feature type="compositionally biased region" description="Basic and acidic residues" evidence="16">
    <location>
        <begin position="1"/>
        <end position="11"/>
    </location>
</feature>
<comment type="pathway">
    <text evidence="3">Protein modification; protein ubiquitination.</text>
</comment>
<keyword evidence="8" id="KW-0677">Repeat</keyword>
<evidence type="ECO:0000256" key="11">
    <source>
        <dbReference type="ARBA" id="ARBA00022833"/>
    </source>
</evidence>
<evidence type="ECO:0000256" key="6">
    <source>
        <dbReference type="ARBA" id="ARBA00022692"/>
    </source>
</evidence>
<feature type="region of interest" description="Disordered" evidence="16">
    <location>
        <begin position="415"/>
        <end position="442"/>
    </location>
</feature>
<dbReference type="CDD" id="cd16629">
    <property type="entry name" value="RING-HC_RBR_RNF19"/>
    <property type="match status" value="1"/>
</dbReference>
<keyword evidence="21" id="KW-1185">Reference proteome</keyword>
<keyword evidence="5" id="KW-0808">Transferase</keyword>
<dbReference type="EC" id="2.3.2.31" evidence="4"/>
<dbReference type="Gene3D" id="2.20.25.20">
    <property type="match status" value="1"/>
</dbReference>
<feature type="region of interest" description="Disordered" evidence="16">
    <location>
        <begin position="1"/>
        <end position="33"/>
    </location>
</feature>
<dbReference type="Pfam" id="PF01485">
    <property type="entry name" value="IBR"/>
    <property type="match status" value="1"/>
</dbReference>
<evidence type="ECO:0000256" key="4">
    <source>
        <dbReference type="ARBA" id="ARBA00012251"/>
    </source>
</evidence>
<dbReference type="Proteomes" id="UP001249851">
    <property type="component" value="Unassembled WGS sequence"/>
</dbReference>
<dbReference type="AlphaFoldDB" id="A0AAD9PZ12"/>
<dbReference type="InterPro" id="IPR031127">
    <property type="entry name" value="E3_UB_ligase_RBR"/>
</dbReference>
<dbReference type="PROSITE" id="PS50089">
    <property type="entry name" value="ZF_RING_2"/>
    <property type="match status" value="1"/>
</dbReference>
<evidence type="ECO:0000259" key="18">
    <source>
        <dbReference type="PROSITE" id="PS50089"/>
    </source>
</evidence>
<keyword evidence="6 17" id="KW-0812">Transmembrane</keyword>
<dbReference type="FunFam" id="2.20.25.20:FF:000004">
    <property type="entry name" value="RBR-type E3 ubiquitin transferase"/>
    <property type="match status" value="1"/>
</dbReference>
<keyword evidence="11" id="KW-0862">Zinc</keyword>
<comment type="subcellular location">
    <subcellularLocation>
        <location evidence="2">Membrane</location>
        <topology evidence="2">Multi-pass membrane protein</topology>
    </subcellularLocation>
</comment>
<dbReference type="EMBL" id="JARQWQ010000097">
    <property type="protein sequence ID" value="KAK2551499.1"/>
    <property type="molecule type" value="Genomic_DNA"/>
</dbReference>
<sequence>MTKEGAVETERSQGSLSEEVSKQNRNEDRGFSLRRIFSRSRSYKGDNSSDKFTRKNSSDSLAVCPVCYAMRSKSLFPEISTCEHRSCLECLRQYMTIEINESRVNLTCPECSERFHPNDIKLILNNDVLMAKYDEFTLRRILVADPDCRWCPAPDCGYAVIASGCASCPKLQCERPGCNTEFCYHCKQIWHPNLTCDSARMRRATHIKSITGSEGCNSNGSDDMKPCPRCGAFIIKMDDGSCNHMTCAVCGAEFCWLCMKEISDLHYLSPSGCTFWGKKPWSRKKKILWQMGTLIGAPLGIALAAGVVLPAMIFGIPVYVGRQASILVHDKYNKPYQSRRKRNAAISGAVTLSILASPILAALTVGVGVPIALGYIYGVVPVSLCRSGGCATVTNIRNGKGVILDFDEDGDPSVGTAGTAGAFGTSQSSSRSSMRGTDKGSTTGVVTVVATVNTGTETESGKQPSISMSQDCSSLDSSTIGPRGGGDGDSHASLIPGPRSCTVSIASSFDNFNINTCEGLAATPSITEAMAIDDIFDRTSVTNVSHHGSNIDKDSLSVLESVGSNEDD</sequence>
<dbReference type="GO" id="GO:0008270">
    <property type="term" value="F:zinc ion binding"/>
    <property type="evidence" value="ECO:0007669"/>
    <property type="project" value="UniProtKB-KW"/>
</dbReference>
<dbReference type="InterPro" id="IPR044066">
    <property type="entry name" value="TRIAD_supradom"/>
</dbReference>
<evidence type="ECO:0000313" key="21">
    <source>
        <dbReference type="Proteomes" id="UP001249851"/>
    </source>
</evidence>
<keyword evidence="7" id="KW-0479">Metal-binding</keyword>
<dbReference type="Pfam" id="PF22191">
    <property type="entry name" value="IBR_1"/>
    <property type="match status" value="1"/>
</dbReference>
<feature type="region of interest" description="Disordered" evidence="16">
    <location>
        <begin position="454"/>
        <end position="495"/>
    </location>
</feature>
<evidence type="ECO:0000256" key="3">
    <source>
        <dbReference type="ARBA" id="ARBA00004906"/>
    </source>
</evidence>
<keyword evidence="10" id="KW-0833">Ubl conjugation pathway</keyword>
<evidence type="ECO:0000256" key="8">
    <source>
        <dbReference type="ARBA" id="ARBA00022737"/>
    </source>
</evidence>
<evidence type="ECO:0000256" key="10">
    <source>
        <dbReference type="ARBA" id="ARBA00022786"/>
    </source>
</evidence>
<protein>
    <recommendedName>
        <fullName evidence="4">RBR-type E3 ubiquitin transferase</fullName>
        <ecNumber evidence="4">2.3.2.31</ecNumber>
    </recommendedName>
</protein>
<dbReference type="CDD" id="cd20338">
    <property type="entry name" value="BRcat_RBR_RNF19"/>
    <property type="match status" value="1"/>
</dbReference>
<reference evidence="20" key="2">
    <citation type="journal article" date="2023" name="Science">
        <title>Genomic signatures of disease resistance in endangered staghorn corals.</title>
        <authorList>
            <person name="Vollmer S.V."/>
            <person name="Selwyn J.D."/>
            <person name="Despard B.A."/>
            <person name="Roesel C.L."/>
        </authorList>
    </citation>
    <scope>NUCLEOTIDE SEQUENCE</scope>
    <source>
        <strain evidence="20">K2</strain>
    </source>
</reference>
<name>A0AAD9PZ12_ACRCE</name>
<dbReference type="FunFam" id="1.20.120.1750:FF:000001">
    <property type="entry name" value="RBR-type E3 ubiquitin transferase"/>
    <property type="match status" value="1"/>
</dbReference>
<feature type="domain" description="RING-type" evidence="18">
    <location>
        <begin position="64"/>
        <end position="112"/>
    </location>
</feature>
<dbReference type="SMART" id="SM00647">
    <property type="entry name" value="IBR"/>
    <property type="match status" value="2"/>
</dbReference>
<evidence type="ECO:0000256" key="5">
    <source>
        <dbReference type="ARBA" id="ARBA00022679"/>
    </source>
</evidence>
<dbReference type="GO" id="GO:0016020">
    <property type="term" value="C:membrane"/>
    <property type="evidence" value="ECO:0007669"/>
    <property type="project" value="UniProtKB-SubCell"/>
</dbReference>
<dbReference type="GO" id="GO:0061630">
    <property type="term" value="F:ubiquitin protein ligase activity"/>
    <property type="evidence" value="ECO:0007669"/>
    <property type="project" value="UniProtKB-EC"/>
</dbReference>
<dbReference type="GO" id="GO:0016567">
    <property type="term" value="P:protein ubiquitination"/>
    <property type="evidence" value="ECO:0007669"/>
    <property type="project" value="InterPro"/>
</dbReference>
<dbReference type="InterPro" id="IPR002867">
    <property type="entry name" value="IBR_dom"/>
</dbReference>
<feature type="transmembrane region" description="Helical" evidence="17">
    <location>
        <begin position="311"/>
        <end position="328"/>
    </location>
</feature>
<evidence type="ECO:0000256" key="9">
    <source>
        <dbReference type="ARBA" id="ARBA00022771"/>
    </source>
</evidence>
<evidence type="ECO:0000256" key="14">
    <source>
        <dbReference type="ARBA" id="ARBA00061087"/>
    </source>
</evidence>
<reference evidence="20" key="1">
    <citation type="journal article" date="2023" name="G3 (Bethesda)">
        <title>Whole genome assembly and annotation of the endangered Caribbean coral Acropora cervicornis.</title>
        <authorList>
            <person name="Selwyn J.D."/>
            <person name="Vollmer S.V."/>
        </authorList>
    </citation>
    <scope>NUCLEOTIDE SEQUENCE</scope>
    <source>
        <strain evidence="20">K2</strain>
    </source>
</reference>
<dbReference type="PROSITE" id="PS51873">
    <property type="entry name" value="TRIAD"/>
    <property type="match status" value="1"/>
</dbReference>
<evidence type="ECO:0000259" key="19">
    <source>
        <dbReference type="PROSITE" id="PS51873"/>
    </source>
</evidence>
<evidence type="ECO:0000256" key="12">
    <source>
        <dbReference type="ARBA" id="ARBA00022989"/>
    </source>
</evidence>
<feature type="domain" description="RING-type" evidence="19">
    <location>
        <begin position="60"/>
        <end position="277"/>
    </location>
</feature>
<dbReference type="InterPro" id="IPR001841">
    <property type="entry name" value="Znf_RING"/>
</dbReference>
<dbReference type="Gene3D" id="1.20.120.1750">
    <property type="match status" value="1"/>
</dbReference>